<comment type="caution">
    <text evidence="2">The sequence shown here is derived from an EMBL/GenBank/DDBJ whole genome shotgun (WGS) entry which is preliminary data.</text>
</comment>
<evidence type="ECO:0008006" key="4">
    <source>
        <dbReference type="Google" id="ProtNLM"/>
    </source>
</evidence>
<dbReference type="Proteomes" id="UP000266005">
    <property type="component" value="Unassembled WGS sequence"/>
</dbReference>
<evidence type="ECO:0000313" key="2">
    <source>
        <dbReference type="EMBL" id="RIJ41870.1"/>
    </source>
</evidence>
<sequence length="280" mass="31353">MRKIIYLFTLLSLFSCGPQTQQEPASLQHTTDHEVLEQDTSIQQANSLEGVFSPTLDTLALSPAPATLWKLLMEGTYHKKEVFKGAERLEWFGLYFKDGNYTLEPTKVTVNVVKDPVAEKIKGVLSGRQVISSLPDAAFLVAALKGIKAGTVDTARYSRTTMPANQQLNILFRNKEYTISAYADSTAADIKTYTYTRYGWRIRGKRNGRMLTQTLAEDVDFEDSIYVLLWAGDLDRDGIPDLLIDLSNHYNVSRYTLFLSSLAEPGKLYKKAAVFETVGA</sequence>
<dbReference type="EMBL" id="QWGE01000002">
    <property type="protein sequence ID" value="RIJ41870.1"/>
    <property type="molecule type" value="Genomic_DNA"/>
</dbReference>
<dbReference type="RefSeq" id="WP_119431615.1">
    <property type="nucleotide sequence ID" value="NZ_QWGE01000002.1"/>
</dbReference>
<dbReference type="PROSITE" id="PS51257">
    <property type="entry name" value="PROKAR_LIPOPROTEIN"/>
    <property type="match status" value="1"/>
</dbReference>
<gene>
    <name evidence="2" type="ORF">D1627_07630</name>
</gene>
<accession>A0A399SDW1</accession>
<protein>
    <recommendedName>
        <fullName evidence="4">Lipoprotein</fullName>
    </recommendedName>
</protein>
<dbReference type="AlphaFoldDB" id="A0A399SDW1"/>
<feature type="chain" id="PRO_5017179586" description="Lipoprotein" evidence="1">
    <location>
        <begin position="22"/>
        <end position="280"/>
    </location>
</feature>
<feature type="signal peptide" evidence="1">
    <location>
        <begin position="1"/>
        <end position="21"/>
    </location>
</feature>
<dbReference type="OrthoDB" id="1091452at2"/>
<evidence type="ECO:0000313" key="3">
    <source>
        <dbReference type="Proteomes" id="UP000266005"/>
    </source>
</evidence>
<keyword evidence="3" id="KW-1185">Reference proteome</keyword>
<keyword evidence="1" id="KW-0732">Signal</keyword>
<organism evidence="2 3">
    <name type="scientific">Pontibacter oryzae</name>
    <dbReference type="NCBI Taxonomy" id="2304593"/>
    <lineage>
        <taxon>Bacteria</taxon>
        <taxon>Pseudomonadati</taxon>
        <taxon>Bacteroidota</taxon>
        <taxon>Cytophagia</taxon>
        <taxon>Cytophagales</taxon>
        <taxon>Hymenobacteraceae</taxon>
        <taxon>Pontibacter</taxon>
    </lineage>
</organism>
<reference evidence="3" key="1">
    <citation type="submission" date="2018-08" db="EMBL/GenBank/DDBJ databases">
        <title>Mucilaginibacter sp. MYSH2.</title>
        <authorList>
            <person name="Seo T."/>
        </authorList>
    </citation>
    <scope>NUCLEOTIDE SEQUENCE [LARGE SCALE GENOMIC DNA]</scope>
    <source>
        <strain evidence="3">KIRAN</strain>
    </source>
</reference>
<evidence type="ECO:0000256" key="1">
    <source>
        <dbReference type="SAM" id="SignalP"/>
    </source>
</evidence>
<proteinExistence type="predicted"/>
<name>A0A399SDW1_9BACT</name>